<evidence type="ECO:0000256" key="1">
    <source>
        <dbReference type="ARBA" id="ARBA00004141"/>
    </source>
</evidence>
<dbReference type="InterPro" id="IPR049326">
    <property type="entry name" value="Rhodopsin_dom_fungi"/>
</dbReference>
<feature type="transmembrane region" description="Helical" evidence="7">
    <location>
        <begin position="91"/>
        <end position="108"/>
    </location>
</feature>
<keyword evidence="4 7" id="KW-0472">Membrane</keyword>
<dbReference type="PANTHER" id="PTHR33048:SF47">
    <property type="entry name" value="INTEGRAL MEMBRANE PROTEIN-RELATED"/>
    <property type="match status" value="1"/>
</dbReference>
<sequence length="388" mass="43046">MTTNLFELSYVVAYITFAVGILSSAARFYSRALVVKSWGWDDWGSCAVLVVSIIHQVVLQLFLNLGCGKPGNIDCSFQSLDLLRTAFIEEIVIYGAHCVIKATFLLFYMRLSPEYPFRTFVYIGFGLVFSVFLSSLLITVLQCIPFEKILNPMLHPEVKCIDTRTIMITPPVLNIVMDFYILCLPISTIWSLQMTLRRKVTVLSVLAFGLVSVIVAILRLPVLVSVTSMKTDASVDVGKMIIVAAFEVQCAIVAVNLPSLKALWTKFRGRHSSAGSKDPSSQRPYKLSSMDRGNPGNSKQGSSMGVITRLERGLESNESEEELVERAKRQSRMQVGSNTRGQSSDDDRDVKFGAQTITVTTNVDVQLSPTTTQTKLPPKHGLGYLDRH</sequence>
<evidence type="ECO:0000259" key="8">
    <source>
        <dbReference type="Pfam" id="PF20684"/>
    </source>
</evidence>
<feature type="region of interest" description="Disordered" evidence="6">
    <location>
        <begin position="368"/>
        <end position="388"/>
    </location>
</feature>
<dbReference type="EMBL" id="JAADYS010001677">
    <property type="protein sequence ID" value="KAF4461648.1"/>
    <property type="molecule type" value="Genomic_DNA"/>
</dbReference>
<feature type="compositionally biased region" description="Polar residues" evidence="6">
    <location>
        <begin position="295"/>
        <end position="305"/>
    </location>
</feature>
<name>A0A8H4L503_9HYPO</name>
<feature type="transmembrane region" description="Helical" evidence="7">
    <location>
        <begin position="12"/>
        <end position="30"/>
    </location>
</feature>
<dbReference type="PANTHER" id="PTHR33048">
    <property type="entry name" value="PTH11-LIKE INTEGRAL MEMBRANE PROTEIN (AFU_ORTHOLOGUE AFUA_5G11245)"/>
    <property type="match status" value="1"/>
</dbReference>
<keyword evidence="10" id="KW-1185">Reference proteome</keyword>
<feature type="transmembrane region" description="Helical" evidence="7">
    <location>
        <begin position="42"/>
        <end position="63"/>
    </location>
</feature>
<keyword evidence="2 7" id="KW-0812">Transmembrane</keyword>
<dbReference type="OrthoDB" id="5329176at2759"/>
<comment type="subcellular location">
    <subcellularLocation>
        <location evidence="1">Membrane</location>
        <topology evidence="1">Multi-pass membrane protein</topology>
    </subcellularLocation>
</comment>
<feature type="transmembrane region" description="Helical" evidence="7">
    <location>
        <begin position="240"/>
        <end position="260"/>
    </location>
</feature>
<evidence type="ECO:0000256" key="3">
    <source>
        <dbReference type="ARBA" id="ARBA00022989"/>
    </source>
</evidence>
<comment type="similarity">
    <text evidence="5">Belongs to the SAT4 family.</text>
</comment>
<reference evidence="9 10" key="1">
    <citation type="submission" date="2020-01" db="EMBL/GenBank/DDBJ databases">
        <title>Identification and distribution of gene clusters putatively required for synthesis of sphingolipid metabolism inhibitors in phylogenetically diverse species of the filamentous fungus Fusarium.</title>
        <authorList>
            <person name="Kim H.-S."/>
            <person name="Busman M."/>
            <person name="Brown D.W."/>
            <person name="Divon H."/>
            <person name="Uhlig S."/>
            <person name="Proctor R.H."/>
        </authorList>
    </citation>
    <scope>NUCLEOTIDE SEQUENCE [LARGE SCALE GENOMIC DNA]</scope>
    <source>
        <strain evidence="9 10">NRRL 20459</strain>
    </source>
</reference>
<proteinExistence type="inferred from homology"/>
<feature type="transmembrane region" description="Helical" evidence="7">
    <location>
        <begin position="200"/>
        <end position="220"/>
    </location>
</feature>
<feature type="transmembrane region" description="Helical" evidence="7">
    <location>
        <begin position="120"/>
        <end position="141"/>
    </location>
</feature>
<feature type="compositionally biased region" description="Polar residues" evidence="6">
    <location>
        <begin position="273"/>
        <end position="283"/>
    </location>
</feature>
<dbReference type="AlphaFoldDB" id="A0A8H4L503"/>
<feature type="compositionally biased region" description="Polar residues" evidence="6">
    <location>
        <begin position="332"/>
        <end position="342"/>
    </location>
</feature>
<dbReference type="GO" id="GO:0016020">
    <property type="term" value="C:membrane"/>
    <property type="evidence" value="ECO:0007669"/>
    <property type="project" value="UniProtKB-SubCell"/>
</dbReference>
<comment type="caution">
    <text evidence="9">The sequence shown here is derived from an EMBL/GenBank/DDBJ whole genome shotgun (WGS) entry which is preliminary data.</text>
</comment>
<evidence type="ECO:0000313" key="10">
    <source>
        <dbReference type="Proteomes" id="UP000554235"/>
    </source>
</evidence>
<evidence type="ECO:0000313" key="9">
    <source>
        <dbReference type="EMBL" id="KAF4461648.1"/>
    </source>
</evidence>
<dbReference type="Pfam" id="PF20684">
    <property type="entry name" value="Fung_rhodopsin"/>
    <property type="match status" value="1"/>
</dbReference>
<dbReference type="Proteomes" id="UP000554235">
    <property type="component" value="Unassembled WGS sequence"/>
</dbReference>
<evidence type="ECO:0000256" key="2">
    <source>
        <dbReference type="ARBA" id="ARBA00022692"/>
    </source>
</evidence>
<evidence type="ECO:0000256" key="5">
    <source>
        <dbReference type="ARBA" id="ARBA00038359"/>
    </source>
</evidence>
<gene>
    <name evidence="9" type="ORF">FALBO_11552</name>
</gene>
<accession>A0A8H4L503</accession>
<evidence type="ECO:0000256" key="4">
    <source>
        <dbReference type="ARBA" id="ARBA00023136"/>
    </source>
</evidence>
<evidence type="ECO:0000256" key="6">
    <source>
        <dbReference type="SAM" id="MobiDB-lite"/>
    </source>
</evidence>
<feature type="region of interest" description="Disordered" evidence="6">
    <location>
        <begin position="270"/>
        <end position="349"/>
    </location>
</feature>
<dbReference type="InterPro" id="IPR052337">
    <property type="entry name" value="SAT4-like"/>
</dbReference>
<organism evidence="9 10">
    <name type="scientific">Fusarium albosuccineum</name>
    <dbReference type="NCBI Taxonomy" id="1237068"/>
    <lineage>
        <taxon>Eukaryota</taxon>
        <taxon>Fungi</taxon>
        <taxon>Dikarya</taxon>
        <taxon>Ascomycota</taxon>
        <taxon>Pezizomycotina</taxon>
        <taxon>Sordariomycetes</taxon>
        <taxon>Hypocreomycetidae</taxon>
        <taxon>Hypocreales</taxon>
        <taxon>Nectriaceae</taxon>
        <taxon>Fusarium</taxon>
        <taxon>Fusarium decemcellulare species complex</taxon>
    </lineage>
</organism>
<keyword evidence="3 7" id="KW-1133">Transmembrane helix</keyword>
<protein>
    <recommendedName>
        <fullName evidence="8">Rhodopsin domain-containing protein</fullName>
    </recommendedName>
</protein>
<feature type="domain" description="Rhodopsin" evidence="8">
    <location>
        <begin position="26"/>
        <end position="265"/>
    </location>
</feature>
<evidence type="ECO:0000256" key="7">
    <source>
        <dbReference type="SAM" id="Phobius"/>
    </source>
</evidence>